<feature type="transmembrane region" description="Helical" evidence="7">
    <location>
        <begin position="153"/>
        <end position="171"/>
    </location>
</feature>
<keyword evidence="6 7" id="KW-0472">Membrane</keyword>
<accession>A0A9W6UKR2</accession>
<dbReference type="EMBL" id="BSQG01000009">
    <property type="protein sequence ID" value="GLU49878.1"/>
    <property type="molecule type" value="Genomic_DNA"/>
</dbReference>
<dbReference type="GO" id="GO:0004252">
    <property type="term" value="F:serine-type endopeptidase activity"/>
    <property type="evidence" value="ECO:0007669"/>
    <property type="project" value="InterPro"/>
</dbReference>
<dbReference type="Gene3D" id="1.20.1540.10">
    <property type="entry name" value="Rhomboid-like"/>
    <property type="match status" value="1"/>
</dbReference>
<evidence type="ECO:0000259" key="8">
    <source>
        <dbReference type="Pfam" id="PF01694"/>
    </source>
</evidence>
<dbReference type="PANTHER" id="PTHR43731:SF14">
    <property type="entry name" value="PRESENILIN-ASSOCIATED RHOMBOID-LIKE PROTEIN, MITOCHONDRIAL"/>
    <property type="match status" value="1"/>
</dbReference>
<feature type="transmembrane region" description="Helical" evidence="7">
    <location>
        <begin position="114"/>
        <end position="141"/>
    </location>
</feature>
<dbReference type="SUPFAM" id="SSF144091">
    <property type="entry name" value="Rhomboid-like"/>
    <property type="match status" value="1"/>
</dbReference>
<feature type="domain" description="Peptidase S54 rhomboid" evidence="8">
    <location>
        <begin position="112"/>
        <end position="242"/>
    </location>
</feature>
<dbReference type="RefSeq" id="WP_285761414.1">
    <property type="nucleotide sequence ID" value="NZ_BSQG01000009.1"/>
</dbReference>
<evidence type="ECO:0000256" key="2">
    <source>
        <dbReference type="ARBA" id="ARBA00009045"/>
    </source>
</evidence>
<keyword evidence="3 7" id="KW-0812">Transmembrane</keyword>
<evidence type="ECO:0000256" key="7">
    <source>
        <dbReference type="SAM" id="Phobius"/>
    </source>
</evidence>
<proteinExistence type="inferred from homology"/>
<protein>
    <recommendedName>
        <fullName evidence="8">Peptidase S54 rhomboid domain-containing protein</fullName>
    </recommendedName>
</protein>
<feature type="transmembrane region" description="Helical" evidence="7">
    <location>
        <begin position="75"/>
        <end position="94"/>
    </location>
</feature>
<comment type="similarity">
    <text evidence="2">Belongs to the peptidase S54 family.</text>
</comment>
<organism evidence="9 10">
    <name type="scientific">Nocardiopsis ansamitocini</name>
    <dbReference type="NCBI Taxonomy" id="1670832"/>
    <lineage>
        <taxon>Bacteria</taxon>
        <taxon>Bacillati</taxon>
        <taxon>Actinomycetota</taxon>
        <taxon>Actinomycetes</taxon>
        <taxon>Streptosporangiales</taxon>
        <taxon>Nocardiopsidaceae</taxon>
        <taxon>Nocardiopsis</taxon>
    </lineage>
</organism>
<dbReference type="InterPro" id="IPR050925">
    <property type="entry name" value="Rhomboid_protease_S54"/>
</dbReference>
<dbReference type="AlphaFoldDB" id="A0A9W6UKR2"/>
<feature type="transmembrane region" description="Helical" evidence="7">
    <location>
        <begin position="204"/>
        <end position="222"/>
    </location>
</feature>
<evidence type="ECO:0000256" key="1">
    <source>
        <dbReference type="ARBA" id="ARBA00004141"/>
    </source>
</evidence>
<feature type="transmembrane region" description="Helical" evidence="7">
    <location>
        <begin position="228"/>
        <end position="245"/>
    </location>
</feature>
<evidence type="ECO:0000256" key="4">
    <source>
        <dbReference type="ARBA" id="ARBA00022801"/>
    </source>
</evidence>
<comment type="subcellular location">
    <subcellularLocation>
        <location evidence="1">Membrane</location>
        <topology evidence="1">Multi-pass membrane protein</topology>
    </subcellularLocation>
</comment>
<evidence type="ECO:0000256" key="6">
    <source>
        <dbReference type="ARBA" id="ARBA00023136"/>
    </source>
</evidence>
<dbReference type="Proteomes" id="UP001165092">
    <property type="component" value="Unassembled WGS sequence"/>
</dbReference>
<evidence type="ECO:0000313" key="9">
    <source>
        <dbReference type="EMBL" id="GLU49878.1"/>
    </source>
</evidence>
<dbReference type="GO" id="GO:0016020">
    <property type="term" value="C:membrane"/>
    <property type="evidence" value="ECO:0007669"/>
    <property type="project" value="UniProtKB-SubCell"/>
</dbReference>
<evidence type="ECO:0000256" key="5">
    <source>
        <dbReference type="ARBA" id="ARBA00022989"/>
    </source>
</evidence>
<evidence type="ECO:0000256" key="3">
    <source>
        <dbReference type="ARBA" id="ARBA00022692"/>
    </source>
</evidence>
<dbReference type="PANTHER" id="PTHR43731">
    <property type="entry name" value="RHOMBOID PROTEASE"/>
    <property type="match status" value="1"/>
</dbReference>
<evidence type="ECO:0000313" key="10">
    <source>
        <dbReference type="Proteomes" id="UP001165092"/>
    </source>
</evidence>
<sequence>MSASQPPTPQVVPTCFRHPDRETYVSCRRCGRSICPDCMREAAVGFQCVECVAEGNKGVREARTTFGGKVVARPYVTWTLLGLIGAGFLLQQVNPQMTGQFSMWGAGIVLGDQWYRLITAAFLHGGITHLLFNGFALYVLGPQLENWLGHVRYLALWLVSAIGGSVLSYLVDPAQASVGASGAIFGLFGAIFVIGRRLKLDTRFIVGLLAVNLLITFVVPGISWTAHIGGLVTGALLGLVYAYLPRSGNRAGRSRDLTHGALTAAITLVLVAAAVAWTLFLRG</sequence>
<keyword evidence="4" id="KW-0378">Hydrolase</keyword>
<keyword evidence="5 7" id="KW-1133">Transmembrane helix</keyword>
<dbReference type="InterPro" id="IPR022764">
    <property type="entry name" value="Peptidase_S54_rhomboid_dom"/>
</dbReference>
<dbReference type="Pfam" id="PF01694">
    <property type="entry name" value="Rhomboid"/>
    <property type="match status" value="1"/>
</dbReference>
<feature type="transmembrane region" description="Helical" evidence="7">
    <location>
        <begin position="257"/>
        <end position="280"/>
    </location>
</feature>
<reference evidence="9" key="1">
    <citation type="submission" date="2023-02" db="EMBL/GenBank/DDBJ databases">
        <title>Nocardiopsis ansamitocini NBRC 112285.</title>
        <authorList>
            <person name="Ichikawa N."/>
            <person name="Sato H."/>
            <person name="Tonouchi N."/>
        </authorList>
    </citation>
    <scope>NUCLEOTIDE SEQUENCE</scope>
    <source>
        <strain evidence="9">NBRC 112285</strain>
    </source>
</reference>
<comment type="caution">
    <text evidence="9">The sequence shown here is derived from an EMBL/GenBank/DDBJ whole genome shotgun (WGS) entry which is preliminary data.</text>
</comment>
<gene>
    <name evidence="9" type="ORF">Nans01_42290</name>
</gene>
<keyword evidence="10" id="KW-1185">Reference proteome</keyword>
<name>A0A9W6UKR2_9ACTN</name>
<feature type="transmembrane region" description="Helical" evidence="7">
    <location>
        <begin position="177"/>
        <end position="195"/>
    </location>
</feature>
<dbReference type="InterPro" id="IPR035952">
    <property type="entry name" value="Rhomboid-like_sf"/>
</dbReference>